<gene>
    <name evidence="2" type="ORF">KIH39_20465</name>
</gene>
<dbReference type="EMBL" id="CP074694">
    <property type="protein sequence ID" value="QVL31198.1"/>
    <property type="molecule type" value="Genomic_DNA"/>
</dbReference>
<keyword evidence="3" id="KW-1185">Reference proteome</keyword>
<sequence length="64" mass="6399">MKKRSLSWLARGAVGLVVLTGCNSESKPHDAAPKEAAAKPPAGVKPGAASPQSKAPAINAPPKS</sequence>
<feature type="compositionally biased region" description="Basic and acidic residues" evidence="1">
    <location>
        <begin position="26"/>
        <end position="37"/>
    </location>
</feature>
<dbReference type="AlphaFoldDB" id="A0A8E6B3D9"/>
<feature type="compositionally biased region" description="Low complexity" evidence="1">
    <location>
        <begin position="38"/>
        <end position="51"/>
    </location>
</feature>
<proteinExistence type="predicted"/>
<organism evidence="2 3">
    <name type="scientific">Telmatocola sphagniphila</name>
    <dbReference type="NCBI Taxonomy" id="1123043"/>
    <lineage>
        <taxon>Bacteria</taxon>
        <taxon>Pseudomonadati</taxon>
        <taxon>Planctomycetota</taxon>
        <taxon>Planctomycetia</taxon>
        <taxon>Gemmatales</taxon>
        <taxon>Gemmataceae</taxon>
    </lineage>
</organism>
<evidence type="ECO:0000313" key="2">
    <source>
        <dbReference type="EMBL" id="QVL31198.1"/>
    </source>
</evidence>
<evidence type="ECO:0008006" key="4">
    <source>
        <dbReference type="Google" id="ProtNLM"/>
    </source>
</evidence>
<dbReference type="Proteomes" id="UP000676194">
    <property type="component" value="Chromosome"/>
</dbReference>
<protein>
    <recommendedName>
        <fullName evidence="4">Lipoprotein</fullName>
    </recommendedName>
</protein>
<feature type="region of interest" description="Disordered" evidence="1">
    <location>
        <begin position="23"/>
        <end position="64"/>
    </location>
</feature>
<dbReference type="PROSITE" id="PS51257">
    <property type="entry name" value="PROKAR_LIPOPROTEIN"/>
    <property type="match status" value="1"/>
</dbReference>
<evidence type="ECO:0000256" key="1">
    <source>
        <dbReference type="SAM" id="MobiDB-lite"/>
    </source>
</evidence>
<dbReference type="RefSeq" id="WP_213495079.1">
    <property type="nucleotide sequence ID" value="NZ_CP074694.1"/>
</dbReference>
<accession>A0A8E6B3D9</accession>
<name>A0A8E6B3D9_9BACT</name>
<reference evidence="2" key="1">
    <citation type="submission" date="2021-05" db="EMBL/GenBank/DDBJ databases">
        <title>Complete genome sequence of the cellulolytic planctomycete Telmatocola sphagniphila SP2T and characterization of the first cellulase from planctomycetes.</title>
        <authorList>
            <person name="Rakitin A.L."/>
            <person name="Beletsky A.V."/>
            <person name="Naumoff D.G."/>
            <person name="Kulichevskaya I.S."/>
            <person name="Mardanov A.V."/>
            <person name="Ravin N.V."/>
            <person name="Dedysh S.N."/>
        </authorList>
    </citation>
    <scope>NUCLEOTIDE SEQUENCE</scope>
    <source>
        <strain evidence="2">SP2T</strain>
    </source>
</reference>
<dbReference type="KEGG" id="tsph:KIH39_20465"/>
<evidence type="ECO:0000313" key="3">
    <source>
        <dbReference type="Proteomes" id="UP000676194"/>
    </source>
</evidence>